<reference evidence="1 3" key="1">
    <citation type="journal article" date="2020" name="Stud. Mycol.">
        <title>101 Dothideomycetes genomes: a test case for predicting lifestyles and emergence of pathogens.</title>
        <authorList>
            <person name="Haridas S."/>
            <person name="Albert R."/>
            <person name="Binder M."/>
            <person name="Bloem J."/>
            <person name="Labutti K."/>
            <person name="Salamov A."/>
            <person name="Andreopoulos B."/>
            <person name="Baker S."/>
            <person name="Barry K."/>
            <person name="Bills G."/>
            <person name="Bluhm B."/>
            <person name="Cannon C."/>
            <person name="Castanera R."/>
            <person name="Culley D."/>
            <person name="Daum C."/>
            <person name="Ezra D."/>
            <person name="Gonzalez J."/>
            <person name="Henrissat B."/>
            <person name="Kuo A."/>
            <person name="Liang C."/>
            <person name="Lipzen A."/>
            <person name="Lutzoni F."/>
            <person name="Magnuson J."/>
            <person name="Mondo S."/>
            <person name="Nolan M."/>
            <person name="Ohm R."/>
            <person name="Pangilinan J."/>
            <person name="Park H.-J."/>
            <person name="Ramirez L."/>
            <person name="Alfaro M."/>
            <person name="Sun H."/>
            <person name="Tritt A."/>
            <person name="Yoshinaga Y."/>
            <person name="Zwiers L.-H."/>
            <person name="Turgeon B."/>
            <person name="Goodwin S."/>
            <person name="Spatafora J."/>
            <person name="Crous P."/>
            <person name="Grigoriev I."/>
        </authorList>
    </citation>
    <scope>NUCLEOTIDE SEQUENCE</scope>
    <source>
        <strain evidence="1 3">CBS 304.34</strain>
    </source>
</reference>
<reference evidence="3" key="2">
    <citation type="submission" date="2020-04" db="EMBL/GenBank/DDBJ databases">
        <authorList>
            <consortium name="NCBI Genome Project"/>
        </authorList>
    </citation>
    <scope>NUCLEOTIDE SEQUENCE</scope>
    <source>
        <strain evidence="3">CBS 304.34</strain>
    </source>
</reference>
<evidence type="ECO:0000313" key="1">
    <source>
        <dbReference type="EMBL" id="KAF2809354.1"/>
    </source>
</evidence>
<reference evidence="3" key="3">
    <citation type="submission" date="2025-04" db="UniProtKB">
        <authorList>
            <consortium name="RefSeq"/>
        </authorList>
    </citation>
    <scope>IDENTIFICATION</scope>
    <source>
        <strain evidence="3">CBS 304.34</strain>
    </source>
</reference>
<gene>
    <name evidence="1 3" type="ORF">BDZ99DRAFT_463191</name>
</gene>
<protein>
    <submittedName>
        <fullName evidence="1 3">Uncharacterized protein</fullName>
    </submittedName>
</protein>
<dbReference type="GeneID" id="54460914"/>
<proteinExistence type="predicted"/>
<evidence type="ECO:0000313" key="2">
    <source>
        <dbReference type="Proteomes" id="UP000504636"/>
    </source>
</evidence>
<evidence type="ECO:0000313" key="3">
    <source>
        <dbReference type="RefSeq" id="XP_033576318.1"/>
    </source>
</evidence>
<dbReference type="AlphaFoldDB" id="A0A6A6YMX5"/>
<dbReference type="RefSeq" id="XP_033576318.1">
    <property type="nucleotide sequence ID" value="XM_033720021.1"/>
</dbReference>
<dbReference type="Proteomes" id="UP000504636">
    <property type="component" value="Unplaced"/>
</dbReference>
<name>A0A6A6YMX5_9PEZI</name>
<dbReference type="OrthoDB" id="5428623at2759"/>
<keyword evidence="2" id="KW-1185">Reference proteome</keyword>
<organism evidence="1">
    <name type="scientific">Mytilinidion resinicola</name>
    <dbReference type="NCBI Taxonomy" id="574789"/>
    <lineage>
        <taxon>Eukaryota</taxon>
        <taxon>Fungi</taxon>
        <taxon>Dikarya</taxon>
        <taxon>Ascomycota</taxon>
        <taxon>Pezizomycotina</taxon>
        <taxon>Dothideomycetes</taxon>
        <taxon>Pleosporomycetidae</taxon>
        <taxon>Mytilinidiales</taxon>
        <taxon>Mytilinidiaceae</taxon>
        <taxon>Mytilinidion</taxon>
    </lineage>
</organism>
<dbReference type="EMBL" id="MU003701">
    <property type="protein sequence ID" value="KAF2809354.1"/>
    <property type="molecule type" value="Genomic_DNA"/>
</dbReference>
<accession>A0A6A6YMX5</accession>
<sequence>MADTPFFYLLDPERLIPASDIALWLGRIVKHYAEPDASYTPSDPSPFITTPVSANALVNTSSILSGSNNASLSAALSKSASAAASKSSSGGTDFKTPEILSVRVQKYDTIFDSMRQNDEVKADLGRMLTPGGKPAFMIVAVLIWTDASFTDVRSLESSVSGSVTAPLTATLAATTGVVVPGINPKLKGEKGSSTSRKLAGLSLGSHIFAVQYKAVRRPAWAIGRSFTPRLEDKGPRVEGVKRFAGKLEEESKTEDGPVEVEMDEDLVSWTDVLDEDDGELETEELGELALAFTGS</sequence>